<proteinExistence type="predicted"/>
<dbReference type="OrthoDB" id="7690273at2"/>
<feature type="domain" description="Flagellar protein FlgJ N-terminal" evidence="2">
    <location>
        <begin position="37"/>
        <end position="85"/>
    </location>
</feature>
<accession>A0A1Y5RC15</accession>
<dbReference type="RefSeq" id="WP_085834945.1">
    <property type="nucleotide sequence ID" value="NZ_FWFS01000001.1"/>
</dbReference>
<dbReference type="EMBL" id="FWFS01000001">
    <property type="protein sequence ID" value="SLN13815.1"/>
    <property type="molecule type" value="Genomic_DNA"/>
</dbReference>
<evidence type="ECO:0000313" key="4">
    <source>
        <dbReference type="Proteomes" id="UP000193862"/>
    </source>
</evidence>
<protein>
    <submittedName>
        <fullName evidence="3">Rod binding protein</fullName>
    </submittedName>
</protein>
<evidence type="ECO:0000313" key="3">
    <source>
        <dbReference type="EMBL" id="SLN13815.1"/>
    </source>
</evidence>
<name>A0A1Y5RC15_9RHOB</name>
<gene>
    <name evidence="3" type="ORF">AQS8620_00193</name>
</gene>
<sequence>MDVHAVGNTSTGPSPAKRDDAALMGVARKLEASFLSEMLKSSGLGKTPDSFGGGEGEDQFSSFLREAQAEKMVESGGIGLAEHIFESLKGRNNGDI</sequence>
<dbReference type="Pfam" id="PF10135">
    <property type="entry name" value="Rod-binding"/>
    <property type="match status" value="1"/>
</dbReference>
<organism evidence="3 4">
    <name type="scientific">Aquimixticola soesokkakensis</name>
    <dbReference type="NCBI Taxonomy" id="1519096"/>
    <lineage>
        <taxon>Bacteria</taxon>
        <taxon>Pseudomonadati</taxon>
        <taxon>Pseudomonadota</taxon>
        <taxon>Alphaproteobacteria</taxon>
        <taxon>Rhodobacterales</taxon>
        <taxon>Paracoccaceae</taxon>
        <taxon>Aquimixticola</taxon>
    </lineage>
</organism>
<reference evidence="3 4" key="1">
    <citation type="submission" date="2017-03" db="EMBL/GenBank/DDBJ databases">
        <authorList>
            <person name="Afonso C.L."/>
            <person name="Miller P.J."/>
            <person name="Scott M.A."/>
            <person name="Spackman E."/>
            <person name="Goraichik I."/>
            <person name="Dimitrov K.M."/>
            <person name="Suarez D.L."/>
            <person name="Swayne D.E."/>
        </authorList>
    </citation>
    <scope>NUCLEOTIDE SEQUENCE [LARGE SCALE GENOMIC DNA]</scope>
    <source>
        <strain evidence="3 4">CECT 8620</strain>
    </source>
</reference>
<dbReference type="Proteomes" id="UP000193862">
    <property type="component" value="Unassembled WGS sequence"/>
</dbReference>
<dbReference type="InterPro" id="IPR019301">
    <property type="entry name" value="Flagellar_prot_FlgJ_N"/>
</dbReference>
<keyword evidence="4" id="KW-1185">Reference proteome</keyword>
<dbReference type="AlphaFoldDB" id="A0A1Y5RC15"/>
<evidence type="ECO:0000256" key="1">
    <source>
        <dbReference type="SAM" id="MobiDB-lite"/>
    </source>
</evidence>
<evidence type="ECO:0000259" key="2">
    <source>
        <dbReference type="Pfam" id="PF10135"/>
    </source>
</evidence>
<feature type="region of interest" description="Disordered" evidence="1">
    <location>
        <begin position="1"/>
        <end position="20"/>
    </location>
</feature>